<dbReference type="EMBL" id="CACSIP010000055">
    <property type="protein sequence ID" value="CAA0134555.1"/>
    <property type="molecule type" value="Genomic_DNA"/>
</dbReference>
<name>A0A5S9R956_MYCVN</name>
<dbReference type="RefSeq" id="WP_159234781.1">
    <property type="nucleotide sequence ID" value="NZ_CACSIP010000055.1"/>
</dbReference>
<keyword evidence="2" id="KW-1185">Reference proteome</keyword>
<sequence>MPAGVESVVEDGVATIEFVDPSVRGVGLARLLEHAPADQVSKVTRPRVAYIVPEEFARAAGLLDAAAEPVVAQQWPDGDPDDDWKRPELDAYAAAHGLDPGEYGNKAELLAAIKAAS</sequence>
<gene>
    <name evidence="1" type="ORF">AELLOGFF_06382</name>
</gene>
<proteinExistence type="predicted"/>
<reference evidence="1 2" key="1">
    <citation type="submission" date="2019-11" db="EMBL/GenBank/DDBJ databases">
        <authorList>
            <person name="Holert J."/>
        </authorList>
    </citation>
    <scope>NUCLEOTIDE SEQUENCE [LARGE SCALE GENOMIC DNA]</scope>
    <source>
        <strain evidence="1">BC8_1</strain>
    </source>
</reference>
<organism evidence="1 2">
    <name type="scientific">Mycolicibacterium vanbaalenii</name>
    <name type="common">Mycobacterium vanbaalenii</name>
    <dbReference type="NCBI Taxonomy" id="110539"/>
    <lineage>
        <taxon>Bacteria</taxon>
        <taxon>Bacillati</taxon>
        <taxon>Actinomycetota</taxon>
        <taxon>Actinomycetes</taxon>
        <taxon>Mycobacteriales</taxon>
        <taxon>Mycobacteriaceae</taxon>
        <taxon>Mycolicibacterium</taxon>
    </lineage>
</organism>
<dbReference type="Proteomes" id="UP000430146">
    <property type="component" value="Unassembled WGS sequence"/>
</dbReference>
<protein>
    <submittedName>
        <fullName evidence="1">Uncharacterized protein</fullName>
    </submittedName>
</protein>
<dbReference type="OrthoDB" id="5125755at2"/>
<evidence type="ECO:0000313" key="1">
    <source>
        <dbReference type="EMBL" id="CAA0134555.1"/>
    </source>
</evidence>
<accession>A0A5S9R956</accession>
<evidence type="ECO:0000313" key="2">
    <source>
        <dbReference type="Proteomes" id="UP000430146"/>
    </source>
</evidence>
<dbReference type="AlphaFoldDB" id="A0A5S9R956"/>